<dbReference type="HOGENOM" id="CLU_2062496_0_0_1"/>
<reference evidence="1 2" key="1">
    <citation type="journal article" date="2012" name="PLoS Pathog.">
        <title>Diverse lifestyles and strategies of plant pathogenesis encoded in the genomes of eighteen Dothideomycetes fungi.</title>
        <authorList>
            <person name="Ohm R.A."/>
            <person name="Feau N."/>
            <person name="Henrissat B."/>
            <person name="Schoch C.L."/>
            <person name="Horwitz B.A."/>
            <person name="Barry K.W."/>
            <person name="Condon B.J."/>
            <person name="Copeland A.C."/>
            <person name="Dhillon B."/>
            <person name="Glaser F."/>
            <person name="Hesse C.N."/>
            <person name="Kosti I."/>
            <person name="LaButti K."/>
            <person name="Lindquist E.A."/>
            <person name="Lucas S."/>
            <person name="Salamov A.A."/>
            <person name="Bradshaw R.E."/>
            <person name="Ciuffetti L."/>
            <person name="Hamelin R.C."/>
            <person name="Kema G.H.J."/>
            <person name="Lawrence C."/>
            <person name="Scott J.A."/>
            <person name="Spatafora J.W."/>
            <person name="Turgeon B.G."/>
            <person name="de Wit P.J.G.M."/>
            <person name="Zhong S."/>
            <person name="Goodwin S.B."/>
            <person name="Grigoriev I.V."/>
        </authorList>
    </citation>
    <scope>NUCLEOTIDE SEQUENCE [LARGE SCALE GENOMIC DNA]</scope>
    <source>
        <strain evidence="1 2">CIRAD86</strain>
    </source>
</reference>
<dbReference type="RefSeq" id="XP_007931506.1">
    <property type="nucleotide sequence ID" value="XM_007933315.1"/>
</dbReference>
<gene>
    <name evidence="1" type="ORF">MYCFIDRAFT_84820</name>
</gene>
<dbReference type="VEuPathDB" id="FungiDB:MYCFIDRAFT_84820"/>
<dbReference type="KEGG" id="pfj:MYCFIDRAFT_84820"/>
<accession>M2YJ09</accession>
<dbReference type="AlphaFoldDB" id="M2YJ09"/>
<name>M2YJ09_PSEFD</name>
<dbReference type="OrthoDB" id="10437592at2759"/>
<sequence length="119" mass="12766">MISKYRSAALIITACGISHGFIPTPKPNGALKVRNDCTAPCGYYNQWFTQECCSDNSVCITDAFTSANSANQHCDSDSANPNKSVANIKINHINDIGVRGSVWNTNNKFVDAGASSGYQ</sequence>
<dbReference type="GeneID" id="19342260"/>
<dbReference type="Proteomes" id="UP000016932">
    <property type="component" value="Unassembled WGS sequence"/>
</dbReference>
<proteinExistence type="predicted"/>
<protein>
    <submittedName>
        <fullName evidence="1">Uncharacterized protein</fullName>
    </submittedName>
</protein>
<organism evidence="1 2">
    <name type="scientific">Pseudocercospora fijiensis (strain CIRAD86)</name>
    <name type="common">Black leaf streak disease fungus</name>
    <name type="synonym">Mycosphaerella fijiensis</name>
    <dbReference type="NCBI Taxonomy" id="383855"/>
    <lineage>
        <taxon>Eukaryota</taxon>
        <taxon>Fungi</taxon>
        <taxon>Dikarya</taxon>
        <taxon>Ascomycota</taxon>
        <taxon>Pezizomycotina</taxon>
        <taxon>Dothideomycetes</taxon>
        <taxon>Dothideomycetidae</taxon>
        <taxon>Mycosphaerellales</taxon>
        <taxon>Mycosphaerellaceae</taxon>
        <taxon>Pseudocercospora</taxon>
    </lineage>
</organism>
<keyword evidence="2" id="KW-1185">Reference proteome</keyword>
<evidence type="ECO:0000313" key="1">
    <source>
        <dbReference type="EMBL" id="EME77720.1"/>
    </source>
</evidence>
<dbReference type="EMBL" id="KB446564">
    <property type="protein sequence ID" value="EME77720.1"/>
    <property type="molecule type" value="Genomic_DNA"/>
</dbReference>
<evidence type="ECO:0000313" key="2">
    <source>
        <dbReference type="Proteomes" id="UP000016932"/>
    </source>
</evidence>